<keyword evidence="3" id="KW-1185">Reference proteome</keyword>
<dbReference type="EMBL" id="CP047156">
    <property type="protein sequence ID" value="QHC02066.1"/>
    <property type="molecule type" value="Genomic_DNA"/>
</dbReference>
<dbReference type="OrthoDB" id="9801383at2"/>
<dbReference type="InterPro" id="IPR008557">
    <property type="entry name" value="PhoX"/>
</dbReference>
<reference evidence="2 3" key="1">
    <citation type="journal article" date="2018" name="Int. J. Syst. Evol. Microbiol.">
        <title>Epidermidibacterium keratini gen. nov., sp. nov., a member of the family Sporichthyaceae, isolated from keratin epidermis.</title>
        <authorList>
            <person name="Lee D.G."/>
            <person name="Trujillo M.E."/>
            <person name="Kang S."/>
            <person name="Nam J.J."/>
            <person name="Kim Y.J."/>
        </authorList>
    </citation>
    <scope>NUCLEOTIDE SEQUENCE [LARGE SCALE GENOMIC DNA]</scope>
    <source>
        <strain evidence="2 3">EPI-7</strain>
    </source>
</reference>
<evidence type="ECO:0000313" key="2">
    <source>
        <dbReference type="EMBL" id="QHC02066.1"/>
    </source>
</evidence>
<dbReference type="SUPFAM" id="SSF101898">
    <property type="entry name" value="NHL repeat"/>
    <property type="match status" value="1"/>
</dbReference>
<feature type="region of interest" description="Disordered" evidence="1">
    <location>
        <begin position="636"/>
        <end position="661"/>
    </location>
</feature>
<dbReference type="RefSeq" id="WP_159547190.1">
    <property type="nucleotide sequence ID" value="NZ_CP047156.1"/>
</dbReference>
<dbReference type="PROSITE" id="PS51318">
    <property type="entry name" value="TAT"/>
    <property type="match status" value="1"/>
</dbReference>
<organism evidence="2 3">
    <name type="scientific">Epidermidibacterium keratini</name>
    <dbReference type="NCBI Taxonomy" id="1891644"/>
    <lineage>
        <taxon>Bacteria</taxon>
        <taxon>Bacillati</taxon>
        <taxon>Actinomycetota</taxon>
        <taxon>Actinomycetes</taxon>
        <taxon>Sporichthyales</taxon>
        <taxon>Sporichthyaceae</taxon>
        <taxon>Epidermidibacterium</taxon>
    </lineage>
</organism>
<evidence type="ECO:0000256" key="1">
    <source>
        <dbReference type="SAM" id="MobiDB-lite"/>
    </source>
</evidence>
<dbReference type="InterPro" id="IPR006311">
    <property type="entry name" value="TAT_signal"/>
</dbReference>
<dbReference type="PANTHER" id="PTHR35399:SF2">
    <property type="entry name" value="DUF839 DOMAIN-CONTAINING PROTEIN"/>
    <property type="match status" value="1"/>
</dbReference>
<dbReference type="AlphaFoldDB" id="A0A7L4YSB2"/>
<name>A0A7L4YSB2_9ACTN</name>
<dbReference type="Pfam" id="PF05787">
    <property type="entry name" value="PhoX"/>
    <property type="match status" value="1"/>
</dbReference>
<evidence type="ECO:0000313" key="3">
    <source>
        <dbReference type="Proteomes" id="UP000463857"/>
    </source>
</evidence>
<gene>
    <name evidence="2" type="ORF">EK0264_18500</name>
</gene>
<dbReference type="InParanoid" id="A0A7L4YSB2"/>
<dbReference type="Proteomes" id="UP000463857">
    <property type="component" value="Chromosome"/>
</dbReference>
<sequence>MSLGQFRRSLLPVVTRHSNRSALTCRMRCGDACSHDVPNTSANPYFGDILAAGISRRRVLQVGVAGGAVAAGSMLATPAAAKPKSPTDAAPGLRFEPIAPQTTDSVVIPNGYEQDVVIRWGDPLFSDAPGFDALAQTAAAQQRQFGYNNDYLGVLEIAKGQYLLLVNHEYTDEYIMFPAYDPQNPTREQVEIAWAAHGLSVVAVTGDPKGGALEPVIDHQLNRRIHTSTEFELTGPAAGHPLLQTSADATGTKVLGTLNNCSGGITPWGTWLTAEENFNQYFANANTVTDPTTAARLARYGISGGESERKWERYDSRFDLSVEPNEVNRFGWIVEVDPQDPTSTPKKRTALGRFKHEAANVRVGANGRVAAYLGDDERFDYLYKYVSDGAVDTSGTVAARANNATLLDQGTLYVARFTGNSPASEITGTGALPSDGAFDGTGEWIKLASGSTSYVAGMTAEEVYLFTRQAADAVGATKMDRPEDVEPSPNTGKVYVALTNNSKRTTADEANPRTSNKHGHVLELTETAGDVAAETFFWDLLLVCGDPNDPGTYFAGFDKSQVSPISCPDNVAFDRFGNLWIATDGNALGAHDGLYGVAVEGKYRGQVRQFLSVPNGAETCGPVVTKERVFVNVQHPGETDDATFENPTSNWPDGGSSVPRPSVVTVWRSGKNGQIGQ</sequence>
<accession>A0A7L4YSB2</accession>
<dbReference type="KEGG" id="eke:EK0264_18500"/>
<dbReference type="PANTHER" id="PTHR35399">
    <property type="entry name" value="SLR8030 PROTEIN"/>
    <property type="match status" value="1"/>
</dbReference>
<proteinExistence type="predicted"/>
<protein>
    <submittedName>
        <fullName evidence="2">DUF839 domain-containing protein</fullName>
    </submittedName>
</protein>